<reference evidence="6 7" key="1">
    <citation type="submission" date="2019-07" db="EMBL/GenBank/DDBJ databases">
        <title>Genome sequencing for Ferrovibrio sp. K5.</title>
        <authorList>
            <person name="Park S.-J."/>
        </authorList>
    </citation>
    <scope>NUCLEOTIDE SEQUENCE [LARGE SCALE GENOMIC DNA]</scope>
    <source>
        <strain evidence="6 7">K5</strain>
    </source>
</reference>
<dbReference type="KEGG" id="fer:FNB15_10855"/>
<accession>A0A516H1U0</accession>
<sequence>MKASKWIASLVAGAALAGSAFAALAQEQVIPSMVYRTGPYAPSGIPVADGFADYINLVNERDGGLNGVKLRNEECETQYNTERGVECYERLKALGGTIFSPYSTGITYALIDRAPTDKSVIFSMGYGRAAATVGNIFPWVFTAPATYWGGASAGIQYIAKELGGKDKMKGKKVAYVYIDIAYGKEPIPVFQNYAQELGFQLELVPVPAPGLEQKSIWLQIRQMRPDYVYLQGWGAMNAVSLKEAAAVGFAREKMVGVWWASQDSDVQAAGAVAKGYKGLTFHGASKDLQLLKDLKKHLLDKGKASQGGKHFGEIGYLRGAMNAMLTVEALRAAQEKHGKGKVMNGEQSRDGFEALNLTDASIDKLGLKGFLQPLKLACDNHLGDGKIQVVQWQGDQWKPVSDWILPENQKLWPLYLKDADAYAREKNVASRSCARS</sequence>
<evidence type="ECO:0000256" key="4">
    <source>
        <dbReference type="SAM" id="SignalP"/>
    </source>
</evidence>
<keyword evidence="3" id="KW-0029">Amino-acid transport</keyword>
<dbReference type="InterPro" id="IPR028081">
    <property type="entry name" value="Leu-bd"/>
</dbReference>
<evidence type="ECO:0000313" key="6">
    <source>
        <dbReference type="EMBL" id="QDO97737.1"/>
    </source>
</evidence>
<comment type="similarity">
    <text evidence="1">Belongs to the leucine-binding protein family.</text>
</comment>
<evidence type="ECO:0000256" key="3">
    <source>
        <dbReference type="ARBA" id="ARBA00022970"/>
    </source>
</evidence>
<keyword evidence="7" id="KW-1185">Reference proteome</keyword>
<dbReference type="Gene3D" id="3.40.50.2300">
    <property type="match status" value="2"/>
</dbReference>
<feature type="chain" id="PRO_5022004496" evidence="4">
    <location>
        <begin position="26"/>
        <end position="436"/>
    </location>
</feature>
<evidence type="ECO:0000259" key="5">
    <source>
        <dbReference type="Pfam" id="PF13458"/>
    </source>
</evidence>
<dbReference type="InterPro" id="IPR028082">
    <property type="entry name" value="Peripla_BP_I"/>
</dbReference>
<dbReference type="PANTHER" id="PTHR30483">
    <property type="entry name" value="LEUCINE-SPECIFIC-BINDING PROTEIN"/>
    <property type="match status" value="1"/>
</dbReference>
<dbReference type="RefSeq" id="WP_144068718.1">
    <property type="nucleotide sequence ID" value="NZ_CP041636.1"/>
</dbReference>
<proteinExistence type="inferred from homology"/>
<dbReference type="Pfam" id="PF13458">
    <property type="entry name" value="Peripla_BP_6"/>
    <property type="match status" value="1"/>
</dbReference>
<evidence type="ECO:0000256" key="2">
    <source>
        <dbReference type="ARBA" id="ARBA00022729"/>
    </source>
</evidence>
<dbReference type="AlphaFoldDB" id="A0A516H1U0"/>
<name>A0A516H1U0_9PROT</name>
<dbReference type="Proteomes" id="UP000317496">
    <property type="component" value="Chromosome"/>
</dbReference>
<dbReference type="OrthoDB" id="8184122at2"/>
<dbReference type="PANTHER" id="PTHR30483:SF38">
    <property type="entry name" value="BLR7848 PROTEIN"/>
    <property type="match status" value="1"/>
</dbReference>
<dbReference type="GO" id="GO:0006865">
    <property type="term" value="P:amino acid transport"/>
    <property type="evidence" value="ECO:0007669"/>
    <property type="project" value="UniProtKB-KW"/>
</dbReference>
<feature type="signal peptide" evidence="4">
    <location>
        <begin position="1"/>
        <end position="25"/>
    </location>
</feature>
<dbReference type="CDD" id="cd06334">
    <property type="entry name" value="PBP1_ABC_ligand_binding-like"/>
    <property type="match status" value="1"/>
</dbReference>
<organism evidence="6 7">
    <name type="scientific">Ferrovibrio terrae</name>
    <dbReference type="NCBI Taxonomy" id="2594003"/>
    <lineage>
        <taxon>Bacteria</taxon>
        <taxon>Pseudomonadati</taxon>
        <taxon>Pseudomonadota</taxon>
        <taxon>Alphaproteobacteria</taxon>
        <taxon>Rhodospirillales</taxon>
        <taxon>Rhodospirillaceae</taxon>
        <taxon>Ferrovibrio</taxon>
    </lineage>
</organism>
<gene>
    <name evidence="6" type="ORF">FNB15_10855</name>
</gene>
<protein>
    <submittedName>
        <fullName evidence="6">ABC transporter substrate-binding protein</fullName>
    </submittedName>
</protein>
<dbReference type="SUPFAM" id="SSF53822">
    <property type="entry name" value="Periplasmic binding protein-like I"/>
    <property type="match status" value="1"/>
</dbReference>
<keyword evidence="2 4" id="KW-0732">Signal</keyword>
<evidence type="ECO:0000256" key="1">
    <source>
        <dbReference type="ARBA" id="ARBA00010062"/>
    </source>
</evidence>
<keyword evidence="3" id="KW-0813">Transport</keyword>
<dbReference type="InterPro" id="IPR051010">
    <property type="entry name" value="BCAA_transport"/>
</dbReference>
<feature type="domain" description="Leucine-binding protein" evidence="5">
    <location>
        <begin position="30"/>
        <end position="394"/>
    </location>
</feature>
<evidence type="ECO:0000313" key="7">
    <source>
        <dbReference type="Proteomes" id="UP000317496"/>
    </source>
</evidence>
<dbReference type="EMBL" id="CP041636">
    <property type="protein sequence ID" value="QDO97737.1"/>
    <property type="molecule type" value="Genomic_DNA"/>
</dbReference>